<protein>
    <submittedName>
        <fullName evidence="1">Uncharacterized protein</fullName>
    </submittedName>
</protein>
<dbReference type="AlphaFoldDB" id="A0A166H2P3"/>
<dbReference type="EMBL" id="KV417572">
    <property type="protein sequence ID" value="KZP18418.1"/>
    <property type="molecule type" value="Genomic_DNA"/>
</dbReference>
<gene>
    <name evidence="1" type="ORF">FIBSPDRAFT_591434</name>
</gene>
<name>A0A166H2P3_9AGAM</name>
<proteinExistence type="predicted"/>
<sequence length="111" mass="13109">MLGVRWMRDYGGGGKTRTWCVLWETNSLIGRWEMGSLRRGSCKTVMGRIHIQLTADTDNWNVTETVAYMHMYKGPLPRARFQILDHHSRYYHYHSRKGHLTRLCWSSSPDH</sequence>
<evidence type="ECO:0000313" key="2">
    <source>
        <dbReference type="Proteomes" id="UP000076532"/>
    </source>
</evidence>
<evidence type="ECO:0000313" key="1">
    <source>
        <dbReference type="EMBL" id="KZP18418.1"/>
    </source>
</evidence>
<reference evidence="1 2" key="1">
    <citation type="journal article" date="2016" name="Mol. Biol. Evol.">
        <title>Comparative Genomics of Early-Diverging Mushroom-Forming Fungi Provides Insights into the Origins of Lignocellulose Decay Capabilities.</title>
        <authorList>
            <person name="Nagy L.G."/>
            <person name="Riley R."/>
            <person name="Tritt A."/>
            <person name="Adam C."/>
            <person name="Daum C."/>
            <person name="Floudas D."/>
            <person name="Sun H."/>
            <person name="Yadav J.S."/>
            <person name="Pangilinan J."/>
            <person name="Larsson K.H."/>
            <person name="Matsuura K."/>
            <person name="Barry K."/>
            <person name="Labutti K."/>
            <person name="Kuo R."/>
            <person name="Ohm R.A."/>
            <person name="Bhattacharya S.S."/>
            <person name="Shirouzu T."/>
            <person name="Yoshinaga Y."/>
            <person name="Martin F.M."/>
            <person name="Grigoriev I.V."/>
            <person name="Hibbett D.S."/>
        </authorList>
    </citation>
    <scope>NUCLEOTIDE SEQUENCE [LARGE SCALE GENOMIC DNA]</scope>
    <source>
        <strain evidence="1 2">CBS 109695</strain>
    </source>
</reference>
<organism evidence="1 2">
    <name type="scientific">Athelia psychrophila</name>
    <dbReference type="NCBI Taxonomy" id="1759441"/>
    <lineage>
        <taxon>Eukaryota</taxon>
        <taxon>Fungi</taxon>
        <taxon>Dikarya</taxon>
        <taxon>Basidiomycota</taxon>
        <taxon>Agaricomycotina</taxon>
        <taxon>Agaricomycetes</taxon>
        <taxon>Agaricomycetidae</taxon>
        <taxon>Atheliales</taxon>
        <taxon>Atheliaceae</taxon>
        <taxon>Athelia</taxon>
    </lineage>
</organism>
<accession>A0A166H2P3</accession>
<keyword evidence="2" id="KW-1185">Reference proteome</keyword>
<dbReference type="Proteomes" id="UP000076532">
    <property type="component" value="Unassembled WGS sequence"/>
</dbReference>